<sequence>MKYVQSSLIPWRTQINIDLFQRVYEAYREAYAVTTMAMARSLGAGIVEPPSSGAVSGVGVPSAAAGVPDAQPVNNSRPDKSIAGAEVILGGFAAAVLAVISCYIRVTRKQCEEKA</sequence>
<protein>
    <submittedName>
        <fullName evidence="3">Uncharacterized protein</fullName>
    </submittedName>
</protein>
<proteinExistence type="predicted"/>
<evidence type="ECO:0000256" key="1">
    <source>
        <dbReference type="SAM" id="Phobius"/>
    </source>
</evidence>
<dbReference type="OrthoDB" id="686454at2759"/>
<evidence type="ECO:0000313" key="3">
    <source>
        <dbReference type="EMBL" id="URD84683.1"/>
    </source>
</evidence>
<keyword evidence="1" id="KW-0812">Transmembrane</keyword>
<dbReference type="EMBL" id="CP097503">
    <property type="protein sequence ID" value="URD79645.1"/>
    <property type="molecule type" value="Genomic_DNA"/>
</dbReference>
<dbReference type="PANTHER" id="PTHR34558">
    <property type="entry name" value="EXPRESSED PROTEIN"/>
    <property type="match status" value="1"/>
</dbReference>
<keyword evidence="1" id="KW-1133">Transmembrane helix</keyword>
<evidence type="ECO:0000313" key="4">
    <source>
        <dbReference type="Proteomes" id="UP001055439"/>
    </source>
</evidence>
<gene>
    <name evidence="2" type="ORF">MUK42_03118</name>
    <name evidence="3" type="ORF">MUK42_09605</name>
</gene>
<dbReference type="PANTHER" id="PTHR34558:SF9">
    <property type="entry name" value="F3L24.15 PROTEIN"/>
    <property type="match status" value="1"/>
</dbReference>
<accession>A0A9E7EWB8</accession>
<dbReference type="Proteomes" id="UP001055439">
    <property type="component" value="Chromosome 10"/>
</dbReference>
<reference evidence="3" key="1">
    <citation type="submission" date="2022-05" db="EMBL/GenBank/DDBJ databases">
        <title>The Musa troglodytarum L. genome provides insights into the mechanism of non-climacteric behaviour and enrichment of carotenoids.</title>
        <authorList>
            <person name="Wang J."/>
        </authorList>
    </citation>
    <scope>NUCLEOTIDE SEQUENCE</scope>
    <source>
        <tissue evidence="3">Leaf</tissue>
    </source>
</reference>
<organism evidence="3 4">
    <name type="scientific">Musa troglodytarum</name>
    <name type="common">fe'i banana</name>
    <dbReference type="NCBI Taxonomy" id="320322"/>
    <lineage>
        <taxon>Eukaryota</taxon>
        <taxon>Viridiplantae</taxon>
        <taxon>Streptophyta</taxon>
        <taxon>Embryophyta</taxon>
        <taxon>Tracheophyta</taxon>
        <taxon>Spermatophyta</taxon>
        <taxon>Magnoliopsida</taxon>
        <taxon>Liliopsida</taxon>
        <taxon>Zingiberales</taxon>
        <taxon>Musaceae</taxon>
        <taxon>Musa</taxon>
    </lineage>
</organism>
<dbReference type="EMBL" id="CP097503">
    <property type="protein sequence ID" value="URD84683.1"/>
    <property type="molecule type" value="Genomic_DNA"/>
</dbReference>
<evidence type="ECO:0000313" key="2">
    <source>
        <dbReference type="EMBL" id="URD79645.1"/>
    </source>
</evidence>
<dbReference type="AlphaFoldDB" id="A0A9E7EWB8"/>
<name>A0A9E7EWB8_9LILI</name>
<feature type="transmembrane region" description="Helical" evidence="1">
    <location>
        <begin position="82"/>
        <end position="104"/>
    </location>
</feature>
<keyword evidence="4" id="KW-1185">Reference proteome</keyword>
<keyword evidence="1" id="KW-0472">Membrane</keyword>